<dbReference type="InterPro" id="IPR045107">
    <property type="entry name" value="SAC3/GANP/THP3"/>
</dbReference>
<gene>
    <name evidence="3" type="ORF">M0813_18646</name>
</gene>
<evidence type="ECO:0000313" key="4">
    <source>
        <dbReference type="Proteomes" id="UP001150062"/>
    </source>
</evidence>
<name>A0ABQ8YRD1_9EUKA</name>
<evidence type="ECO:0000313" key="3">
    <source>
        <dbReference type="EMBL" id="KAJ6247121.1"/>
    </source>
</evidence>
<dbReference type="Proteomes" id="UP001150062">
    <property type="component" value="Unassembled WGS sequence"/>
</dbReference>
<feature type="domain" description="PCI" evidence="2">
    <location>
        <begin position="351"/>
        <end position="515"/>
    </location>
</feature>
<sequence>MINSNFSANNETTFNPTLFIQQNLGNTNFKNLQYGSSQINKNQKLSNYQTTKQTTEKQTDLTNPPKLKFFFAKALINCNSFKQKQQMTEKIKELIRIATINNQLWSIDWINYPIPQIEKDMKGLRINEQNTMTISGYGLTSHTIQTNTDNKQDPISQPTFLHFERKRNNNIIQNSSNSFGMNINSSDEDYKKRRTNPNFQVSINKTELNEKNNNNMNMKNKKKKNKKKKNNLPNKKLQDRAKRFEKDTSLTNKKLFLRNSKTEAVIGTSTSLEKQYLRITSEVNSSDVRPYEILKKSFQMIMDKWNNEHDYNYCCEQLKSIRQDLTVQVIRDEFTVQVYQTHSRLALENGDLGEFNQCQTQLVELFEQGIRPNIHEFIAYRILYYIVVNNSRGVIKVLKGLSSYDLQEFTIRHAIDVYLSITSGNYFNFFRLYKNVPNKGNYLMKHLIEKQRIIAIQNMLKVYLPEISLEYISKILAFNNTENCRLFMNKNFKIVYSKKDRFSIDTRKTKLNIKK</sequence>
<dbReference type="PANTHER" id="PTHR12436:SF4">
    <property type="entry name" value="LEUKOCYTE RECEPTOR CLUSTER MEMBER 8"/>
    <property type="match status" value="1"/>
</dbReference>
<evidence type="ECO:0000259" key="2">
    <source>
        <dbReference type="PROSITE" id="PS50250"/>
    </source>
</evidence>
<keyword evidence="3" id="KW-0675">Receptor</keyword>
<comment type="caution">
    <text evidence="3">The sequence shown here is derived from an EMBL/GenBank/DDBJ whole genome shotgun (WGS) entry which is preliminary data.</text>
</comment>
<organism evidence="3 4">
    <name type="scientific">Anaeramoeba flamelloides</name>
    <dbReference type="NCBI Taxonomy" id="1746091"/>
    <lineage>
        <taxon>Eukaryota</taxon>
        <taxon>Metamonada</taxon>
        <taxon>Anaeramoebidae</taxon>
        <taxon>Anaeramoeba</taxon>
    </lineage>
</organism>
<keyword evidence="4" id="KW-1185">Reference proteome</keyword>
<dbReference type="Gene3D" id="1.25.40.990">
    <property type="match status" value="1"/>
</dbReference>
<reference evidence="3" key="1">
    <citation type="submission" date="2022-08" db="EMBL/GenBank/DDBJ databases">
        <title>Novel sulfate-reducing endosymbionts in the free-living metamonad Anaeramoeba.</title>
        <authorList>
            <person name="Jerlstrom-Hultqvist J."/>
            <person name="Cepicka I."/>
            <person name="Gallot-Lavallee L."/>
            <person name="Salas-Leiva D."/>
            <person name="Curtis B.A."/>
            <person name="Zahonova K."/>
            <person name="Pipaliya S."/>
            <person name="Dacks J."/>
            <person name="Roger A.J."/>
        </authorList>
    </citation>
    <scope>NUCLEOTIDE SEQUENCE</scope>
    <source>
        <strain evidence="3">Schooner1</strain>
    </source>
</reference>
<proteinExistence type="predicted"/>
<protein>
    <submittedName>
        <fullName evidence="3">Leukocyte receptor cluster member 8</fullName>
    </submittedName>
</protein>
<accession>A0ABQ8YRD1</accession>
<dbReference type="EMBL" id="JAOAOG010000127">
    <property type="protein sequence ID" value="KAJ6247121.1"/>
    <property type="molecule type" value="Genomic_DNA"/>
</dbReference>
<dbReference type="Pfam" id="PF03399">
    <property type="entry name" value="SAC3_GANP"/>
    <property type="match status" value="1"/>
</dbReference>
<dbReference type="InterPro" id="IPR000717">
    <property type="entry name" value="PCI_dom"/>
</dbReference>
<feature type="region of interest" description="Disordered" evidence="1">
    <location>
        <begin position="208"/>
        <end position="244"/>
    </location>
</feature>
<dbReference type="PANTHER" id="PTHR12436">
    <property type="entry name" value="80 KDA MCM3-ASSOCIATED PROTEIN"/>
    <property type="match status" value="1"/>
</dbReference>
<evidence type="ECO:0000256" key="1">
    <source>
        <dbReference type="SAM" id="MobiDB-lite"/>
    </source>
</evidence>
<feature type="region of interest" description="Disordered" evidence="1">
    <location>
        <begin position="172"/>
        <end position="193"/>
    </location>
</feature>
<feature type="compositionally biased region" description="Basic residues" evidence="1">
    <location>
        <begin position="219"/>
        <end position="230"/>
    </location>
</feature>
<dbReference type="InterPro" id="IPR005062">
    <property type="entry name" value="SAC3/GANP/THP3_conserved"/>
</dbReference>
<dbReference type="PROSITE" id="PS50250">
    <property type="entry name" value="PCI"/>
    <property type="match status" value="1"/>
</dbReference>